<keyword evidence="3 4" id="KW-0560">Oxidoreductase</keyword>
<gene>
    <name evidence="4" type="primary">RDH1_2</name>
    <name evidence="4" type="ORF">Daus18300_004812</name>
</gene>
<dbReference type="PRINTS" id="PR00081">
    <property type="entry name" value="GDHRDH"/>
</dbReference>
<dbReference type="Proteomes" id="UP001583177">
    <property type="component" value="Unassembled WGS sequence"/>
</dbReference>
<comment type="caution">
    <text evidence="4">The sequence shown here is derived from an EMBL/GenBank/DDBJ whole genome shotgun (WGS) entry which is preliminary data.</text>
</comment>
<accession>A0ABR3X577</accession>
<dbReference type="SUPFAM" id="SSF51735">
    <property type="entry name" value="NAD(P)-binding Rossmann-fold domains"/>
    <property type="match status" value="1"/>
</dbReference>
<evidence type="ECO:0000313" key="5">
    <source>
        <dbReference type="Proteomes" id="UP001583177"/>
    </source>
</evidence>
<sequence>MPPTFSSGWTQCFPPAPKYTGNYVPDLTGKVYIVTGATSGVGLELARILYSKHAKVYIAAREEGDVTTRIKKEEPRSKGDIVFLPLDLNDLRSVKESAERFLACETKLNVLFNNAGYMANDDAEMERTVQGYERQLGVNCLGPFLFAKLLTPILHATAADQDKSTHTNEVRVIFVSSFAAEMYHEKGVGLDLDNLDYHRPKSAMHRYGLSKVGVWTYGVEFSRRFKESGVIAMPVNPGNLRTPLFAQQSFLFRLQIALMHYPAVQGAYTQLFAGFSPEITVNTAGEYVFPFGRLGQPICKELSLAAKPESEGGVDLARKFWEWSEKQVAPFV</sequence>
<name>A0ABR3X577_9PEZI</name>
<keyword evidence="2" id="KW-0521">NADP</keyword>
<dbReference type="GO" id="GO:0016630">
    <property type="term" value="F:protochlorophyllide reductase activity"/>
    <property type="evidence" value="ECO:0007669"/>
    <property type="project" value="UniProtKB-EC"/>
</dbReference>
<dbReference type="EC" id="1.3.1.33" evidence="4"/>
<dbReference type="Gene3D" id="3.40.50.720">
    <property type="entry name" value="NAD(P)-binding Rossmann-like Domain"/>
    <property type="match status" value="1"/>
</dbReference>
<evidence type="ECO:0000256" key="1">
    <source>
        <dbReference type="ARBA" id="ARBA00006484"/>
    </source>
</evidence>
<protein>
    <submittedName>
        <fullName evidence="4">Short-chain alcohol dehydrogenase</fullName>
        <ecNumber evidence="4">1.3.1.33</ecNumber>
    </submittedName>
</protein>
<proteinExistence type="inferred from homology"/>
<reference evidence="4 5" key="1">
    <citation type="journal article" date="2024" name="IMA Fungus">
        <title>IMA Genome - F19 : A genome assembly and annotation guide to empower mycologists, including annotated draft genome sequences of Ceratocystis pirilliformis, Diaporthe australafricana, Fusarium ophioides, Paecilomyces lecythidis, and Sporothrix stenoceras.</title>
        <authorList>
            <person name="Aylward J."/>
            <person name="Wilson A.M."/>
            <person name="Visagie C.M."/>
            <person name="Spraker J."/>
            <person name="Barnes I."/>
            <person name="Buitendag C."/>
            <person name="Ceriani C."/>
            <person name="Del Mar Angel L."/>
            <person name="du Plessis D."/>
            <person name="Fuchs T."/>
            <person name="Gasser K."/>
            <person name="Kramer D."/>
            <person name="Li W."/>
            <person name="Munsamy K."/>
            <person name="Piso A."/>
            <person name="Price J.L."/>
            <person name="Sonnekus B."/>
            <person name="Thomas C."/>
            <person name="van der Nest A."/>
            <person name="van Dijk A."/>
            <person name="van Heerden A."/>
            <person name="van Vuuren N."/>
            <person name="Yilmaz N."/>
            <person name="Duong T.A."/>
            <person name="van der Merwe N.A."/>
            <person name="Wingfield M.J."/>
            <person name="Wingfield B.D."/>
        </authorList>
    </citation>
    <scope>NUCLEOTIDE SEQUENCE [LARGE SCALE GENOMIC DNA]</scope>
    <source>
        <strain evidence="4 5">CMW 18300</strain>
    </source>
</reference>
<dbReference type="InterPro" id="IPR002347">
    <property type="entry name" value="SDR_fam"/>
</dbReference>
<comment type="similarity">
    <text evidence="1">Belongs to the short-chain dehydrogenases/reductases (SDR) family.</text>
</comment>
<evidence type="ECO:0000313" key="4">
    <source>
        <dbReference type="EMBL" id="KAL1871067.1"/>
    </source>
</evidence>
<dbReference type="Pfam" id="PF00106">
    <property type="entry name" value="adh_short"/>
    <property type="match status" value="1"/>
</dbReference>
<evidence type="ECO:0000256" key="3">
    <source>
        <dbReference type="ARBA" id="ARBA00023002"/>
    </source>
</evidence>
<dbReference type="PANTHER" id="PTHR24320:SF236">
    <property type="entry name" value="SHORT-CHAIN DEHYDROGENASE-RELATED"/>
    <property type="match status" value="1"/>
</dbReference>
<dbReference type="InterPro" id="IPR036291">
    <property type="entry name" value="NAD(P)-bd_dom_sf"/>
</dbReference>
<keyword evidence="5" id="KW-1185">Reference proteome</keyword>
<organism evidence="4 5">
    <name type="scientific">Diaporthe australafricana</name>
    <dbReference type="NCBI Taxonomy" id="127596"/>
    <lineage>
        <taxon>Eukaryota</taxon>
        <taxon>Fungi</taxon>
        <taxon>Dikarya</taxon>
        <taxon>Ascomycota</taxon>
        <taxon>Pezizomycotina</taxon>
        <taxon>Sordariomycetes</taxon>
        <taxon>Sordariomycetidae</taxon>
        <taxon>Diaporthales</taxon>
        <taxon>Diaporthaceae</taxon>
        <taxon>Diaporthe</taxon>
    </lineage>
</organism>
<evidence type="ECO:0000256" key="2">
    <source>
        <dbReference type="ARBA" id="ARBA00022857"/>
    </source>
</evidence>
<dbReference type="EMBL" id="JAWRVE010000034">
    <property type="protein sequence ID" value="KAL1871067.1"/>
    <property type="molecule type" value="Genomic_DNA"/>
</dbReference>
<dbReference type="PANTHER" id="PTHR24320">
    <property type="entry name" value="RETINOL DEHYDROGENASE"/>
    <property type="match status" value="1"/>
</dbReference>